<reference evidence="1" key="1">
    <citation type="submission" date="2022-11" db="EMBL/GenBank/DDBJ databases">
        <authorList>
            <person name="Hyden B.L."/>
            <person name="Feng K."/>
            <person name="Yates T."/>
            <person name="Jawdy S."/>
            <person name="Smart L.B."/>
            <person name="Muchero W."/>
        </authorList>
    </citation>
    <scope>NUCLEOTIDE SEQUENCE</scope>
    <source>
        <tissue evidence="1">Shoot tip</tissue>
    </source>
</reference>
<dbReference type="EMBL" id="JAPFFM010000016">
    <property type="protein sequence ID" value="KAJ6701133.1"/>
    <property type="molecule type" value="Genomic_DNA"/>
</dbReference>
<comment type="caution">
    <text evidence="1">The sequence shown here is derived from an EMBL/GenBank/DDBJ whole genome shotgun (WGS) entry which is preliminary data.</text>
</comment>
<evidence type="ECO:0000313" key="2">
    <source>
        <dbReference type="Proteomes" id="UP001151752"/>
    </source>
</evidence>
<name>A0A9Q0T579_9ROSI</name>
<dbReference type="PANTHER" id="PTHR31008">
    <property type="entry name" value="COP1-INTERACTING PROTEIN-RELATED"/>
    <property type="match status" value="1"/>
</dbReference>
<protein>
    <submittedName>
        <fullName evidence="1">Uncharacterized protein</fullName>
    </submittedName>
</protein>
<dbReference type="AlphaFoldDB" id="A0A9Q0T579"/>
<gene>
    <name evidence="1" type="ORF">OIU74_012476</name>
</gene>
<proteinExistence type="predicted"/>
<sequence>MKSNTLLDYAVFELLPNRTRCDLFVSSNGNTEKLVSGPIKPFITHLKVAEEQASLAVQSIKLEVDRMFVLFVSTPEVLEMVITFDTEMSQLETARKIYSQGSEIKFLML</sequence>
<dbReference type="Proteomes" id="UP001151752">
    <property type="component" value="Chromosome 1"/>
</dbReference>
<dbReference type="PANTHER" id="PTHR31008:SF15">
    <property type="entry name" value="GPI-ANCHORED ADHESIN-LIKE PROTEIN"/>
    <property type="match status" value="1"/>
</dbReference>
<keyword evidence="2" id="KW-1185">Reference proteome</keyword>
<evidence type="ECO:0000313" key="1">
    <source>
        <dbReference type="EMBL" id="KAJ6701133.1"/>
    </source>
</evidence>
<reference evidence="1" key="2">
    <citation type="journal article" date="2023" name="Int. J. Mol. Sci.">
        <title>De Novo Assembly and Annotation of 11 Diverse Shrub Willow (Salix) Genomes Reveals Novel Gene Organization in Sex-Linked Regions.</title>
        <authorList>
            <person name="Hyden B."/>
            <person name="Feng K."/>
            <person name="Yates T.B."/>
            <person name="Jawdy S."/>
            <person name="Cereghino C."/>
            <person name="Smart L.B."/>
            <person name="Muchero W."/>
        </authorList>
    </citation>
    <scope>NUCLEOTIDE SEQUENCE</scope>
    <source>
        <tissue evidence="1">Shoot tip</tissue>
    </source>
</reference>
<organism evidence="1 2">
    <name type="scientific">Salix koriyanagi</name>
    <dbReference type="NCBI Taxonomy" id="2511006"/>
    <lineage>
        <taxon>Eukaryota</taxon>
        <taxon>Viridiplantae</taxon>
        <taxon>Streptophyta</taxon>
        <taxon>Embryophyta</taxon>
        <taxon>Tracheophyta</taxon>
        <taxon>Spermatophyta</taxon>
        <taxon>Magnoliopsida</taxon>
        <taxon>eudicotyledons</taxon>
        <taxon>Gunneridae</taxon>
        <taxon>Pentapetalae</taxon>
        <taxon>rosids</taxon>
        <taxon>fabids</taxon>
        <taxon>Malpighiales</taxon>
        <taxon>Salicaceae</taxon>
        <taxon>Saliceae</taxon>
        <taxon>Salix</taxon>
    </lineage>
</organism>
<accession>A0A9Q0T579</accession>